<dbReference type="InterPro" id="IPR016040">
    <property type="entry name" value="NAD(P)-bd_dom"/>
</dbReference>
<dbReference type="Gene3D" id="3.40.50.720">
    <property type="entry name" value="NAD(P)-binding Rossmann-like Domain"/>
    <property type="match status" value="1"/>
</dbReference>
<dbReference type="InterPro" id="IPR036291">
    <property type="entry name" value="NAD(P)-bd_dom_sf"/>
</dbReference>
<feature type="region of interest" description="Disordered" evidence="1">
    <location>
        <begin position="1"/>
        <end position="20"/>
    </location>
</feature>
<dbReference type="PANTHER" id="PTHR43355:SF2">
    <property type="entry name" value="FLAVIN REDUCTASE (NADPH)"/>
    <property type="match status" value="1"/>
</dbReference>
<dbReference type="PANTHER" id="PTHR43355">
    <property type="entry name" value="FLAVIN REDUCTASE (NADPH)"/>
    <property type="match status" value="1"/>
</dbReference>
<keyword evidence="4" id="KW-1185">Reference proteome</keyword>
<reference evidence="3 4" key="1">
    <citation type="submission" date="2020-08" db="EMBL/GenBank/DDBJ databases">
        <title>Sequencing the genomes of 1000 actinobacteria strains.</title>
        <authorList>
            <person name="Klenk H.-P."/>
        </authorList>
    </citation>
    <scope>NUCLEOTIDE SEQUENCE [LARGE SCALE GENOMIC DNA]</scope>
    <source>
        <strain evidence="3 4">DSM 45486</strain>
    </source>
</reference>
<name>A0A7W9HEX6_9PSEU</name>
<dbReference type="Proteomes" id="UP000552097">
    <property type="component" value="Unassembled WGS sequence"/>
</dbReference>
<protein>
    <submittedName>
        <fullName evidence="3">Putative NADH-flavin reductase</fullName>
    </submittedName>
</protein>
<gene>
    <name evidence="3" type="ORF">F4560_000800</name>
</gene>
<proteinExistence type="predicted"/>
<organism evidence="3 4">
    <name type="scientific">Saccharothrix ecbatanensis</name>
    <dbReference type="NCBI Taxonomy" id="1105145"/>
    <lineage>
        <taxon>Bacteria</taxon>
        <taxon>Bacillati</taxon>
        <taxon>Actinomycetota</taxon>
        <taxon>Actinomycetes</taxon>
        <taxon>Pseudonocardiales</taxon>
        <taxon>Pseudonocardiaceae</taxon>
        <taxon>Saccharothrix</taxon>
    </lineage>
</organism>
<dbReference type="AlphaFoldDB" id="A0A7W9HEX6"/>
<feature type="domain" description="NAD(P)-binding" evidence="2">
    <location>
        <begin position="47"/>
        <end position="156"/>
    </location>
</feature>
<feature type="compositionally biased region" description="Basic and acidic residues" evidence="1">
    <location>
        <begin position="1"/>
        <end position="11"/>
    </location>
</feature>
<dbReference type="RefSeq" id="WP_312868382.1">
    <property type="nucleotide sequence ID" value="NZ_JACHMO010000001.1"/>
</dbReference>
<evidence type="ECO:0000256" key="1">
    <source>
        <dbReference type="SAM" id="MobiDB-lite"/>
    </source>
</evidence>
<dbReference type="EMBL" id="JACHMO010000001">
    <property type="protein sequence ID" value="MBB5801032.1"/>
    <property type="molecule type" value="Genomic_DNA"/>
</dbReference>
<dbReference type="InterPro" id="IPR051606">
    <property type="entry name" value="Polyketide_Oxido-like"/>
</dbReference>
<comment type="caution">
    <text evidence="3">The sequence shown here is derived from an EMBL/GenBank/DDBJ whole genome shotgun (WGS) entry which is preliminary data.</text>
</comment>
<evidence type="ECO:0000259" key="2">
    <source>
        <dbReference type="Pfam" id="PF13460"/>
    </source>
</evidence>
<dbReference type="Pfam" id="PF13460">
    <property type="entry name" value="NAD_binding_10"/>
    <property type="match status" value="1"/>
</dbReference>
<dbReference type="GO" id="GO:0004074">
    <property type="term" value="F:biliverdin reductase [NAD(P)H] activity"/>
    <property type="evidence" value="ECO:0007669"/>
    <property type="project" value="TreeGrafter"/>
</dbReference>
<dbReference type="GO" id="GO:0042602">
    <property type="term" value="F:riboflavin reductase (NADPH) activity"/>
    <property type="evidence" value="ECO:0007669"/>
    <property type="project" value="TreeGrafter"/>
</dbReference>
<evidence type="ECO:0000313" key="3">
    <source>
        <dbReference type="EMBL" id="MBB5801032.1"/>
    </source>
</evidence>
<sequence>MAEERAFEARARNPASLAGGPPNLTVLRADLMDPTAIGPAIAGQDAIVTAMRERGTRRLVVVSNSGMHVDEADGPVTRFAVKPILGRVLKHSFADMRRMEDLVRASGLDWTIVRPPMLTDGPRTGTYRAEIDRNVRGGNRVSRADLADQLLRCLADERTVRAAVAVAN</sequence>
<evidence type="ECO:0000313" key="4">
    <source>
        <dbReference type="Proteomes" id="UP000552097"/>
    </source>
</evidence>
<accession>A0A7W9HEX6</accession>
<dbReference type="SUPFAM" id="SSF51735">
    <property type="entry name" value="NAD(P)-binding Rossmann-fold domains"/>
    <property type="match status" value="1"/>
</dbReference>